<evidence type="ECO:0000313" key="8">
    <source>
        <dbReference type="Proteomes" id="UP000025756"/>
    </source>
</evidence>
<dbReference type="Proteomes" id="UP000025756">
    <property type="component" value="Unassembled WGS sequence"/>
</dbReference>
<dbReference type="PROSITE" id="PS50045">
    <property type="entry name" value="SIGMA54_INTERACT_4"/>
    <property type="match status" value="1"/>
</dbReference>
<dbReference type="Gene3D" id="1.10.10.60">
    <property type="entry name" value="Homeodomain-like"/>
    <property type="match status" value="1"/>
</dbReference>
<keyword evidence="1" id="KW-0547">Nucleotide-binding</keyword>
<evidence type="ECO:0000313" key="7">
    <source>
        <dbReference type="EMBL" id="KCV34346.1"/>
    </source>
</evidence>
<dbReference type="InterPro" id="IPR025943">
    <property type="entry name" value="Sigma_54_int_dom_ATP-bd_2"/>
</dbReference>
<keyword evidence="2" id="KW-0067">ATP-binding</keyword>
<evidence type="ECO:0000256" key="5">
    <source>
        <dbReference type="ARBA" id="ARBA00023163"/>
    </source>
</evidence>
<dbReference type="InterPro" id="IPR025662">
    <property type="entry name" value="Sigma_54_int_dom_ATP-bd_1"/>
</dbReference>
<dbReference type="Pfam" id="PF00158">
    <property type="entry name" value="Sigma54_activat"/>
    <property type="match status" value="1"/>
</dbReference>
<dbReference type="PROSITE" id="PS00676">
    <property type="entry name" value="SIGMA54_INTERACT_2"/>
    <property type="match status" value="1"/>
</dbReference>
<dbReference type="InterPro" id="IPR002078">
    <property type="entry name" value="Sigma_54_int"/>
</dbReference>
<keyword evidence="8" id="KW-1185">Reference proteome</keyword>
<evidence type="ECO:0000256" key="4">
    <source>
        <dbReference type="ARBA" id="ARBA00023125"/>
    </source>
</evidence>
<evidence type="ECO:0000259" key="6">
    <source>
        <dbReference type="PROSITE" id="PS50045"/>
    </source>
</evidence>
<dbReference type="Pfam" id="PF02954">
    <property type="entry name" value="HTH_8"/>
    <property type="match status" value="1"/>
</dbReference>
<dbReference type="InterPro" id="IPR027417">
    <property type="entry name" value="P-loop_NTPase"/>
</dbReference>
<dbReference type="SUPFAM" id="SSF52540">
    <property type="entry name" value="P-loop containing nucleoside triphosphate hydrolases"/>
    <property type="match status" value="1"/>
</dbReference>
<dbReference type="PRINTS" id="PR01590">
    <property type="entry name" value="HTHFIS"/>
</dbReference>
<accession>A0ABR4RDZ1</accession>
<dbReference type="PANTHER" id="PTHR32071:SF117">
    <property type="entry name" value="PTS-DEPENDENT DIHYDROXYACETONE KINASE OPERON REGULATORY PROTEIN-RELATED"/>
    <property type="match status" value="1"/>
</dbReference>
<keyword evidence="3" id="KW-0805">Transcription regulation</keyword>
<reference evidence="7 8" key="1">
    <citation type="submission" date="2014-03" db="EMBL/GenBank/DDBJ databases">
        <title>Genome sequence of Bordetella bronchiseptica.</title>
        <authorList>
            <person name="Harvill E."/>
            <person name="Goodfield L.L."/>
            <person name="Ivanov Y.V."/>
            <person name="Meyer J.A."/>
            <person name="Muse S.J."/>
            <person name="Jacobs N."/>
            <person name="Bendor L."/>
            <person name="Smallridge W.E."/>
            <person name="Brinkac L.M."/>
            <person name="Sanka R."/>
            <person name="Kim M."/>
            <person name="Losada L."/>
        </authorList>
    </citation>
    <scope>NUCLEOTIDE SEQUENCE [LARGE SCALE GENOMIC DNA]</scope>
    <source>
        <strain evidence="7 8">00-P-2796</strain>
    </source>
</reference>
<sequence>MAVTTPYGATFFSNLCIWSHPLHGRRMTMDPSPGFLPRGCIVPNQTVTPAATISDALERLAALGPSACMRKLAASIERAADSDATVLLVGESGTGKDVLARAIHDLGARRDAPFMAINCGAISPTLAHAQLFGHEKGSFTGALSHNAGYFENASGGTLFLDEITEMPPDMQVHFLRVLETGAYRRVGGVELLHANVRIIGATNRDPHAAVAEGRLREDLLHRLLVLPLRVPPLRERPQDIRFLAQRFLDELNARHRTAKRFSGAMLDALAAHDWPGNARELRNAVQRAYILQDGPIGPQALADTVLRRPARQDADTLAFPVGTPLECVQRELILATLARAGGDKRRAARTLAISLKTLYNRLNAYGVGAGADPEKNTATL</sequence>
<dbReference type="CDD" id="cd00009">
    <property type="entry name" value="AAA"/>
    <property type="match status" value="1"/>
</dbReference>
<protein>
    <submittedName>
        <fullName evidence="7">Sigma-54 interaction domain protein</fullName>
    </submittedName>
</protein>
<dbReference type="Gene3D" id="1.10.8.60">
    <property type="match status" value="1"/>
</dbReference>
<dbReference type="SMART" id="SM00382">
    <property type="entry name" value="AAA"/>
    <property type="match status" value="1"/>
</dbReference>
<dbReference type="EMBL" id="JGWH01000103">
    <property type="protein sequence ID" value="KCV34346.1"/>
    <property type="molecule type" value="Genomic_DNA"/>
</dbReference>
<dbReference type="Pfam" id="PF25601">
    <property type="entry name" value="AAA_lid_14"/>
    <property type="match status" value="1"/>
</dbReference>
<name>A0ABR4RDZ1_BORBO</name>
<proteinExistence type="predicted"/>
<evidence type="ECO:0000256" key="1">
    <source>
        <dbReference type="ARBA" id="ARBA00022741"/>
    </source>
</evidence>
<keyword evidence="4" id="KW-0238">DNA-binding</keyword>
<dbReference type="InterPro" id="IPR002197">
    <property type="entry name" value="HTH_Fis"/>
</dbReference>
<dbReference type="InterPro" id="IPR003593">
    <property type="entry name" value="AAA+_ATPase"/>
</dbReference>
<dbReference type="PANTHER" id="PTHR32071">
    <property type="entry name" value="TRANSCRIPTIONAL REGULATORY PROTEIN"/>
    <property type="match status" value="1"/>
</dbReference>
<organism evidence="7 8">
    <name type="scientific">Bordetella bronchiseptica 00-P-2796</name>
    <dbReference type="NCBI Taxonomy" id="1331199"/>
    <lineage>
        <taxon>Bacteria</taxon>
        <taxon>Pseudomonadati</taxon>
        <taxon>Pseudomonadota</taxon>
        <taxon>Betaproteobacteria</taxon>
        <taxon>Burkholderiales</taxon>
        <taxon>Alcaligenaceae</taxon>
        <taxon>Bordetella</taxon>
    </lineage>
</organism>
<gene>
    <name evidence="7" type="ORF">L490_2671</name>
</gene>
<evidence type="ECO:0000256" key="2">
    <source>
        <dbReference type="ARBA" id="ARBA00022840"/>
    </source>
</evidence>
<dbReference type="PROSITE" id="PS00675">
    <property type="entry name" value="SIGMA54_INTERACT_1"/>
    <property type="match status" value="1"/>
</dbReference>
<evidence type="ECO:0000256" key="3">
    <source>
        <dbReference type="ARBA" id="ARBA00023015"/>
    </source>
</evidence>
<dbReference type="InterPro" id="IPR058031">
    <property type="entry name" value="AAA_lid_NorR"/>
</dbReference>
<dbReference type="SUPFAM" id="SSF46689">
    <property type="entry name" value="Homeodomain-like"/>
    <property type="match status" value="1"/>
</dbReference>
<dbReference type="InterPro" id="IPR009057">
    <property type="entry name" value="Homeodomain-like_sf"/>
</dbReference>
<feature type="domain" description="Sigma-54 factor interaction" evidence="6">
    <location>
        <begin position="62"/>
        <end position="290"/>
    </location>
</feature>
<comment type="caution">
    <text evidence="7">The sequence shown here is derived from an EMBL/GenBank/DDBJ whole genome shotgun (WGS) entry which is preliminary data.</text>
</comment>
<keyword evidence="5" id="KW-0804">Transcription</keyword>
<dbReference type="Gene3D" id="3.40.50.300">
    <property type="entry name" value="P-loop containing nucleotide triphosphate hydrolases"/>
    <property type="match status" value="1"/>
</dbReference>